<keyword evidence="3 5" id="KW-0560">Oxidoreductase</keyword>
<dbReference type="InterPro" id="IPR023753">
    <property type="entry name" value="FAD/NAD-binding_dom"/>
</dbReference>
<dbReference type="PANTHER" id="PTHR48105">
    <property type="entry name" value="THIOREDOXIN REDUCTASE 1-RELATED-RELATED"/>
    <property type="match status" value="1"/>
</dbReference>
<dbReference type="InterPro" id="IPR014710">
    <property type="entry name" value="RmlC-like_jellyroll"/>
</dbReference>
<evidence type="ECO:0000259" key="4">
    <source>
        <dbReference type="PROSITE" id="PS50042"/>
    </source>
</evidence>
<dbReference type="Gene3D" id="3.50.50.60">
    <property type="entry name" value="FAD/NAD(P)-binding domain"/>
    <property type="match status" value="2"/>
</dbReference>
<evidence type="ECO:0000313" key="6">
    <source>
        <dbReference type="Proteomes" id="UP000538147"/>
    </source>
</evidence>
<proteinExistence type="predicted"/>
<evidence type="ECO:0000256" key="1">
    <source>
        <dbReference type="ARBA" id="ARBA00018719"/>
    </source>
</evidence>
<sequence length="541" mass="57264">METIGFDLRQMQRTPLAASHIEALRSAGQSRLYPQGTVIARQGEAMDRFVYLEEGEIEVVDAFTGERALPSTLGPGQYMGEIAFLSGGAWTLPMRAAVDCRVIEVERTAMLTLMAQIPEMSDIIIGVFAARRRRQLEAGDGSLRLIGEDISPAVARVAAFASRNRIPYRSLEPGSPEAHATAISCNIDAHAPAVIFGRDMVVTDPSPHAVARLLGLNLDFDAQERVDVLIVGGGPAGVAAAVYAGAEGLRALVVEDIAIGGQAGTSSRIENYMGFPTGISGADLVWRGEIQAMKFGTRFSMPHRVASLLRQEDGSFCATFDNGQKVSACAVVVATGVQYRRLPIDRLEDFEGLGVYYAATEIEARRCRGTQAVIIGGGNSAGQAAMYLCRSAACVHVVVRGPSLAASMSDYLLSRLEADPAITIHYTSEVGALRGGERLEGVSLIDRSTGRTTDIDSRALFVMVGAAPNTGWLAGLVDLDANGFVLTGAQCGQDASPYATSCPGIFAVGDVRAGSVKRVASAVGEGSVVISKVWEHVRKLG</sequence>
<dbReference type="InterPro" id="IPR018490">
    <property type="entry name" value="cNMP-bd_dom_sf"/>
</dbReference>
<dbReference type="GO" id="GO:0016491">
    <property type="term" value="F:oxidoreductase activity"/>
    <property type="evidence" value="ECO:0007669"/>
    <property type="project" value="UniProtKB-KW"/>
</dbReference>
<feature type="domain" description="Cyclic nucleotide-binding" evidence="4">
    <location>
        <begin position="16"/>
        <end position="131"/>
    </location>
</feature>
<protein>
    <recommendedName>
        <fullName evidence="1">Thioredoxin reductase</fullName>
    </recommendedName>
</protein>
<dbReference type="PRINTS" id="PR00368">
    <property type="entry name" value="FADPNR"/>
</dbReference>
<evidence type="ECO:0000256" key="3">
    <source>
        <dbReference type="ARBA" id="ARBA00023002"/>
    </source>
</evidence>
<keyword evidence="2" id="KW-0285">Flavoprotein</keyword>
<dbReference type="CDD" id="cd00038">
    <property type="entry name" value="CAP_ED"/>
    <property type="match status" value="1"/>
</dbReference>
<dbReference type="PROSITE" id="PS50042">
    <property type="entry name" value="CNMP_BINDING_3"/>
    <property type="match status" value="1"/>
</dbReference>
<dbReference type="Gene3D" id="2.60.120.10">
    <property type="entry name" value="Jelly Rolls"/>
    <property type="match status" value="1"/>
</dbReference>
<dbReference type="InterPro" id="IPR000595">
    <property type="entry name" value="cNMP-bd_dom"/>
</dbReference>
<dbReference type="EMBL" id="JACIIV010000022">
    <property type="protein sequence ID" value="MBB6228644.1"/>
    <property type="molecule type" value="Genomic_DNA"/>
</dbReference>
<dbReference type="Pfam" id="PF07992">
    <property type="entry name" value="Pyr_redox_2"/>
    <property type="match status" value="1"/>
</dbReference>
<dbReference type="PRINTS" id="PR00469">
    <property type="entry name" value="PNDRDTASEII"/>
</dbReference>
<dbReference type="InterPro" id="IPR050097">
    <property type="entry name" value="Ferredoxin-NADP_redctase_2"/>
</dbReference>
<accession>A0A841L7V1</accession>
<comment type="caution">
    <text evidence="5">The sequence shown here is derived from an EMBL/GenBank/DDBJ whole genome shotgun (WGS) entry which is preliminary data.</text>
</comment>
<evidence type="ECO:0000256" key="2">
    <source>
        <dbReference type="ARBA" id="ARBA00022630"/>
    </source>
</evidence>
<dbReference type="SMART" id="SM00100">
    <property type="entry name" value="cNMP"/>
    <property type="match status" value="1"/>
</dbReference>
<reference evidence="5 6" key="1">
    <citation type="submission" date="2020-08" db="EMBL/GenBank/DDBJ databases">
        <title>Genomic Encyclopedia of Type Strains, Phase IV (KMG-IV): sequencing the most valuable type-strain genomes for metagenomic binning, comparative biology and taxonomic classification.</title>
        <authorList>
            <person name="Goeker M."/>
        </authorList>
    </citation>
    <scope>NUCLEOTIDE SEQUENCE [LARGE SCALE GENOMIC DNA]</scope>
    <source>
        <strain evidence="5 6">DSM 102189</strain>
    </source>
</reference>
<dbReference type="SUPFAM" id="SSF51905">
    <property type="entry name" value="FAD/NAD(P)-binding domain"/>
    <property type="match status" value="1"/>
</dbReference>
<evidence type="ECO:0000313" key="5">
    <source>
        <dbReference type="EMBL" id="MBB6228644.1"/>
    </source>
</evidence>
<dbReference type="InterPro" id="IPR036188">
    <property type="entry name" value="FAD/NAD-bd_sf"/>
</dbReference>
<dbReference type="SUPFAM" id="SSF51206">
    <property type="entry name" value="cAMP-binding domain-like"/>
    <property type="match status" value="1"/>
</dbReference>
<dbReference type="AlphaFoldDB" id="A0A841L7V1"/>
<gene>
    <name evidence="5" type="ORF">FHS79_002834</name>
</gene>
<keyword evidence="6" id="KW-1185">Reference proteome</keyword>
<dbReference type="RefSeq" id="WP_184201365.1">
    <property type="nucleotide sequence ID" value="NZ_JACIIV010000022.1"/>
</dbReference>
<dbReference type="Pfam" id="PF00027">
    <property type="entry name" value="cNMP_binding"/>
    <property type="match status" value="1"/>
</dbReference>
<dbReference type="Proteomes" id="UP000538147">
    <property type="component" value="Unassembled WGS sequence"/>
</dbReference>
<organism evidence="5 6">
    <name type="scientific">Polymorphobacter multimanifer</name>
    <dbReference type="NCBI Taxonomy" id="1070431"/>
    <lineage>
        <taxon>Bacteria</taxon>
        <taxon>Pseudomonadati</taxon>
        <taxon>Pseudomonadota</taxon>
        <taxon>Alphaproteobacteria</taxon>
        <taxon>Sphingomonadales</taxon>
        <taxon>Sphingosinicellaceae</taxon>
        <taxon>Polymorphobacter</taxon>
    </lineage>
</organism>
<name>A0A841L7V1_9SPHN</name>